<keyword evidence="3" id="KW-1185">Reference proteome</keyword>
<reference evidence="2 3" key="1">
    <citation type="submission" date="2015-03" db="EMBL/GenBank/DDBJ databases">
        <title>Genome sequencing of Methylobacterium tarhaniae DSM 25844.</title>
        <authorList>
            <person name="Chaudhry V."/>
            <person name="Patil P.B."/>
        </authorList>
    </citation>
    <scope>NUCLEOTIDE SEQUENCE [LARGE SCALE GENOMIC DNA]</scope>
    <source>
        <strain evidence="2 3">DSM 25844</strain>
    </source>
</reference>
<dbReference type="OrthoDB" id="9978874at2"/>
<accession>A0A0J6SXP4</accession>
<evidence type="ECO:0000313" key="2">
    <source>
        <dbReference type="EMBL" id="KMO38367.1"/>
    </source>
</evidence>
<dbReference type="PATRIC" id="fig|1187852.3.peg.784"/>
<dbReference type="EMBL" id="LABZ01000123">
    <property type="protein sequence ID" value="KMO38367.1"/>
    <property type="molecule type" value="Genomic_DNA"/>
</dbReference>
<organism evidence="2 3">
    <name type="scientific">Methylobacterium tarhaniae</name>
    <dbReference type="NCBI Taxonomy" id="1187852"/>
    <lineage>
        <taxon>Bacteria</taxon>
        <taxon>Pseudomonadati</taxon>
        <taxon>Pseudomonadota</taxon>
        <taxon>Alphaproteobacteria</taxon>
        <taxon>Hyphomicrobiales</taxon>
        <taxon>Methylobacteriaceae</taxon>
        <taxon>Methylobacterium</taxon>
    </lineage>
</organism>
<dbReference type="RefSeq" id="WP_048452172.1">
    <property type="nucleotide sequence ID" value="NZ_LABZ01000123.1"/>
</dbReference>
<dbReference type="Proteomes" id="UP000036449">
    <property type="component" value="Unassembled WGS sequence"/>
</dbReference>
<evidence type="ECO:0000313" key="3">
    <source>
        <dbReference type="Proteomes" id="UP000036449"/>
    </source>
</evidence>
<name>A0A0J6SXP4_9HYPH</name>
<gene>
    <name evidence="2" type="ORF">VQ03_17515</name>
</gene>
<protein>
    <submittedName>
        <fullName evidence="2">Uncharacterized protein</fullName>
    </submittedName>
</protein>
<proteinExistence type="predicted"/>
<comment type="caution">
    <text evidence="2">The sequence shown here is derived from an EMBL/GenBank/DDBJ whole genome shotgun (WGS) entry which is preliminary data.</text>
</comment>
<feature type="region of interest" description="Disordered" evidence="1">
    <location>
        <begin position="67"/>
        <end position="90"/>
    </location>
</feature>
<evidence type="ECO:0000256" key="1">
    <source>
        <dbReference type="SAM" id="MobiDB-lite"/>
    </source>
</evidence>
<feature type="region of interest" description="Disordered" evidence="1">
    <location>
        <begin position="118"/>
        <end position="161"/>
    </location>
</feature>
<dbReference type="AlphaFoldDB" id="A0A0J6SXP4"/>
<sequence>MIVTGASLLGQILTNRTSSGLLFAHAAVPAEPLPPDKTGSAPASAPVTMSLSTLDALFALQVSPRGTGGAGAPADIPTRMIAPSSGADAGSLRAVKTRTGGRTVVDPDLVRAIAAALDSRKSKGDGTGPTVMSQGAAGSLQTSVSRESSLRDALELAGRAQ</sequence>